<dbReference type="Proteomes" id="UP000095287">
    <property type="component" value="Unplaced"/>
</dbReference>
<sequence>MARCCLACRLHVASPKFIIMVSTILAMRKMLLLFVLYLYGTNLEEYALHEPQYINASFANYHYEYEILTYLNPSLCTGKKLFVFIISAVSSFDRRNIIRSTWAKKEHTKDSLVVFIVGRPTTLQHEMMVKREVLLHRDVVETTIPDNYNYTAFKVHAGYALHVRNCFNVPFVLRADDDIMVLPDRFVHFIESGHFGNPDKEVMFRYIPKKYYRPNRFPPYLNGPAYLMTRNSTKAILDKTNITSFFWIEDILFTGIMARHTHVKLIDSKGMFAFHCDQRTEEGRHTFRSWDGAGYCLRSTSACDRHGVPYATLIYHAPAIHATSMYNAYVDLTSVTCQRRKWFIEFF</sequence>
<keyword evidence="5 10" id="KW-0812">Transmembrane</keyword>
<proteinExistence type="inferred from homology"/>
<evidence type="ECO:0000256" key="6">
    <source>
        <dbReference type="ARBA" id="ARBA00022968"/>
    </source>
</evidence>
<evidence type="ECO:0000256" key="1">
    <source>
        <dbReference type="ARBA" id="ARBA00004323"/>
    </source>
</evidence>
<evidence type="ECO:0000256" key="9">
    <source>
        <dbReference type="ARBA" id="ARBA00023136"/>
    </source>
</evidence>
<feature type="transmembrane region" description="Helical" evidence="10">
    <location>
        <begin position="17"/>
        <end position="39"/>
    </location>
</feature>
<organism evidence="11 12">
    <name type="scientific">Steinernema glaseri</name>
    <dbReference type="NCBI Taxonomy" id="37863"/>
    <lineage>
        <taxon>Eukaryota</taxon>
        <taxon>Metazoa</taxon>
        <taxon>Ecdysozoa</taxon>
        <taxon>Nematoda</taxon>
        <taxon>Chromadorea</taxon>
        <taxon>Rhabditida</taxon>
        <taxon>Tylenchina</taxon>
        <taxon>Panagrolaimomorpha</taxon>
        <taxon>Strongyloidoidea</taxon>
        <taxon>Steinernematidae</taxon>
        <taxon>Steinernema</taxon>
    </lineage>
</organism>
<evidence type="ECO:0000313" key="12">
    <source>
        <dbReference type="WBParaSite" id="L893_g16870.t1"/>
    </source>
</evidence>
<dbReference type="GO" id="GO:0000139">
    <property type="term" value="C:Golgi membrane"/>
    <property type="evidence" value="ECO:0007669"/>
    <property type="project" value="UniProtKB-SubCell"/>
</dbReference>
<keyword evidence="9 10" id="KW-0472">Membrane</keyword>
<evidence type="ECO:0000256" key="2">
    <source>
        <dbReference type="ARBA" id="ARBA00008661"/>
    </source>
</evidence>
<evidence type="ECO:0000256" key="5">
    <source>
        <dbReference type="ARBA" id="ARBA00022692"/>
    </source>
</evidence>
<evidence type="ECO:0000313" key="11">
    <source>
        <dbReference type="Proteomes" id="UP000095287"/>
    </source>
</evidence>
<keyword evidence="6 10" id="KW-0735">Signal-anchor</keyword>
<evidence type="ECO:0000256" key="7">
    <source>
        <dbReference type="ARBA" id="ARBA00022989"/>
    </source>
</evidence>
<dbReference type="GO" id="GO:0016758">
    <property type="term" value="F:hexosyltransferase activity"/>
    <property type="evidence" value="ECO:0007669"/>
    <property type="project" value="InterPro"/>
</dbReference>
<keyword evidence="4" id="KW-0808">Transferase</keyword>
<dbReference type="AlphaFoldDB" id="A0A1I7YJ64"/>
<reference evidence="12" key="1">
    <citation type="submission" date="2016-11" db="UniProtKB">
        <authorList>
            <consortium name="WormBaseParasite"/>
        </authorList>
    </citation>
    <scope>IDENTIFICATION</scope>
</reference>
<dbReference type="GO" id="GO:0006493">
    <property type="term" value="P:protein O-linked glycosylation"/>
    <property type="evidence" value="ECO:0007669"/>
    <property type="project" value="TreeGrafter"/>
</dbReference>
<evidence type="ECO:0000256" key="4">
    <source>
        <dbReference type="ARBA" id="ARBA00022679"/>
    </source>
</evidence>
<dbReference type="Pfam" id="PF01762">
    <property type="entry name" value="Galactosyl_T"/>
    <property type="match status" value="1"/>
</dbReference>
<name>A0A1I7YJ64_9BILA</name>
<keyword evidence="11" id="KW-1185">Reference proteome</keyword>
<keyword evidence="7 10" id="KW-1133">Transmembrane helix</keyword>
<keyword evidence="8 10" id="KW-0333">Golgi apparatus</keyword>
<dbReference type="EC" id="2.4.1.-" evidence="10"/>
<evidence type="ECO:0000256" key="10">
    <source>
        <dbReference type="RuleBase" id="RU363063"/>
    </source>
</evidence>
<dbReference type="Gene3D" id="3.90.550.50">
    <property type="match status" value="1"/>
</dbReference>
<evidence type="ECO:0000256" key="3">
    <source>
        <dbReference type="ARBA" id="ARBA00022676"/>
    </source>
</evidence>
<comment type="subcellular location">
    <subcellularLocation>
        <location evidence="1 10">Golgi apparatus membrane</location>
        <topology evidence="1 10">Single-pass type II membrane protein</topology>
    </subcellularLocation>
</comment>
<evidence type="ECO:0000256" key="8">
    <source>
        <dbReference type="ARBA" id="ARBA00023034"/>
    </source>
</evidence>
<dbReference type="WBParaSite" id="L893_g16870.t1">
    <property type="protein sequence ID" value="L893_g16870.t1"/>
    <property type="gene ID" value="L893_g16870"/>
</dbReference>
<comment type="similarity">
    <text evidence="2 10">Belongs to the glycosyltransferase 31 family.</text>
</comment>
<dbReference type="PANTHER" id="PTHR11214:SF378">
    <property type="entry name" value="BETA-1,3-GALACTOSYLTRANSFERASE 4"/>
    <property type="match status" value="1"/>
</dbReference>
<dbReference type="InterPro" id="IPR002659">
    <property type="entry name" value="Glyco_trans_31"/>
</dbReference>
<accession>A0A1I7YJ64</accession>
<protein>
    <recommendedName>
        <fullName evidence="10">Hexosyltransferase</fullName>
        <ecNumber evidence="10">2.4.1.-</ecNumber>
    </recommendedName>
</protein>
<keyword evidence="3 10" id="KW-0328">Glycosyltransferase</keyword>
<dbReference type="PANTHER" id="PTHR11214">
    <property type="entry name" value="BETA-1,3-N-ACETYLGLUCOSAMINYLTRANSFERASE"/>
    <property type="match status" value="1"/>
</dbReference>